<protein>
    <submittedName>
        <fullName evidence="4">Tetratricopeptide (TPR) repeat protein</fullName>
    </submittedName>
</protein>
<dbReference type="Pfam" id="PF15595">
    <property type="entry name" value="Imm51"/>
    <property type="match status" value="1"/>
</dbReference>
<evidence type="ECO:0000256" key="2">
    <source>
        <dbReference type="ARBA" id="ARBA00022803"/>
    </source>
</evidence>
<dbReference type="SMART" id="SM00028">
    <property type="entry name" value="TPR"/>
    <property type="match status" value="2"/>
</dbReference>
<keyword evidence="5" id="KW-1185">Reference proteome</keyword>
<dbReference type="InterPro" id="IPR019734">
    <property type="entry name" value="TPR_rpt"/>
</dbReference>
<keyword evidence="1" id="KW-0677">Repeat</keyword>
<gene>
    <name evidence="4" type="ORF">J2Z66_003926</name>
</gene>
<evidence type="ECO:0000256" key="1">
    <source>
        <dbReference type="ARBA" id="ARBA00022737"/>
    </source>
</evidence>
<dbReference type="Proteomes" id="UP001519287">
    <property type="component" value="Unassembled WGS sequence"/>
</dbReference>
<dbReference type="InterPro" id="IPR013105">
    <property type="entry name" value="TPR_2"/>
</dbReference>
<name>A0ABS4IXJ7_9BACL</name>
<keyword evidence="2 3" id="KW-0802">TPR repeat</keyword>
<sequence length="254" mass="28871">MMDNELLQQLNLWHENSEYKKIIHKIKQIPEADRDYDLLNHLARALNNLDKHKEALEILLSVQEQGESDPLWHFRVGYAHYYSEQYEEAIQAFEQVLKLDPKDSVAKMLLEGSRRAVDRNASEASGIEEDTFAAVEAEDGEIIEDELNPFMLVSHKGGNQSLILSVGTYKDDIFQARAAEGFEGNGYDWASLAAVFLEEKMPDLVGIIKFDPEAGMFAAYTDNKEAMQRFAAGFKDACENDTLIRDLFSRAELD</sequence>
<organism evidence="4 5">
    <name type="scientific">Paenibacillus eucommiae</name>
    <dbReference type="NCBI Taxonomy" id="1355755"/>
    <lineage>
        <taxon>Bacteria</taxon>
        <taxon>Bacillati</taxon>
        <taxon>Bacillota</taxon>
        <taxon>Bacilli</taxon>
        <taxon>Bacillales</taxon>
        <taxon>Paenibacillaceae</taxon>
        <taxon>Paenibacillus</taxon>
    </lineage>
</organism>
<evidence type="ECO:0000313" key="4">
    <source>
        <dbReference type="EMBL" id="MBP1992318.1"/>
    </source>
</evidence>
<comment type="caution">
    <text evidence="4">The sequence shown here is derived from an EMBL/GenBank/DDBJ whole genome shotgun (WGS) entry which is preliminary data.</text>
</comment>
<reference evidence="4 5" key="1">
    <citation type="submission" date="2021-03" db="EMBL/GenBank/DDBJ databases">
        <title>Genomic Encyclopedia of Type Strains, Phase IV (KMG-IV): sequencing the most valuable type-strain genomes for metagenomic binning, comparative biology and taxonomic classification.</title>
        <authorList>
            <person name="Goeker M."/>
        </authorList>
    </citation>
    <scope>NUCLEOTIDE SEQUENCE [LARGE SCALE GENOMIC DNA]</scope>
    <source>
        <strain evidence="4 5">DSM 26048</strain>
    </source>
</reference>
<dbReference type="EMBL" id="JAGGLB010000013">
    <property type="protein sequence ID" value="MBP1992318.1"/>
    <property type="molecule type" value="Genomic_DNA"/>
</dbReference>
<dbReference type="InterPro" id="IPR011990">
    <property type="entry name" value="TPR-like_helical_dom_sf"/>
</dbReference>
<proteinExistence type="predicted"/>
<dbReference type="Gene3D" id="1.25.40.10">
    <property type="entry name" value="Tetratricopeptide repeat domain"/>
    <property type="match status" value="1"/>
</dbReference>
<evidence type="ECO:0000313" key="5">
    <source>
        <dbReference type="Proteomes" id="UP001519287"/>
    </source>
</evidence>
<dbReference type="InterPro" id="IPR028956">
    <property type="entry name" value="Imm51"/>
</dbReference>
<dbReference type="SUPFAM" id="SSF48452">
    <property type="entry name" value="TPR-like"/>
    <property type="match status" value="1"/>
</dbReference>
<dbReference type="PROSITE" id="PS50005">
    <property type="entry name" value="TPR"/>
    <property type="match status" value="1"/>
</dbReference>
<feature type="repeat" description="TPR" evidence="3">
    <location>
        <begin position="70"/>
        <end position="103"/>
    </location>
</feature>
<dbReference type="Pfam" id="PF07719">
    <property type="entry name" value="TPR_2"/>
    <property type="match status" value="1"/>
</dbReference>
<evidence type="ECO:0000256" key="3">
    <source>
        <dbReference type="PROSITE-ProRule" id="PRU00339"/>
    </source>
</evidence>
<accession>A0ABS4IXJ7</accession>
<dbReference type="RefSeq" id="WP_245375665.1">
    <property type="nucleotide sequence ID" value="NZ_JAGGLB010000013.1"/>
</dbReference>